<dbReference type="Proteomes" id="UP000824140">
    <property type="component" value="Unassembled WGS sequence"/>
</dbReference>
<name>A0A9D1G288_9FIRM</name>
<protein>
    <submittedName>
        <fullName evidence="2">ABC-2 transporter permease</fullName>
    </submittedName>
</protein>
<evidence type="ECO:0000256" key="1">
    <source>
        <dbReference type="SAM" id="Phobius"/>
    </source>
</evidence>
<organism evidence="2 3">
    <name type="scientific">Candidatus Alectryocaccomicrobium excrementavium</name>
    <dbReference type="NCBI Taxonomy" id="2840668"/>
    <lineage>
        <taxon>Bacteria</taxon>
        <taxon>Bacillati</taxon>
        <taxon>Bacillota</taxon>
        <taxon>Clostridia</taxon>
        <taxon>Candidatus Alectryocaccomicrobium</taxon>
    </lineage>
</organism>
<evidence type="ECO:0000313" key="3">
    <source>
        <dbReference type="Proteomes" id="UP000824140"/>
    </source>
</evidence>
<gene>
    <name evidence="2" type="ORF">IAA84_12340</name>
</gene>
<feature type="transmembrane region" description="Helical" evidence="1">
    <location>
        <begin position="12"/>
        <end position="31"/>
    </location>
</feature>
<dbReference type="AlphaFoldDB" id="A0A9D1G288"/>
<accession>A0A9D1G288</accession>
<keyword evidence="1" id="KW-0812">Transmembrane</keyword>
<evidence type="ECO:0000313" key="2">
    <source>
        <dbReference type="EMBL" id="HIS93796.1"/>
    </source>
</evidence>
<feature type="non-terminal residue" evidence="2">
    <location>
        <position position="58"/>
    </location>
</feature>
<proteinExistence type="predicted"/>
<sequence>MKGLLLKDYYLIRSVLWIVLVVFVAVGAAMAFLTTPWALTVVATVILGMISVTTIQMD</sequence>
<dbReference type="EMBL" id="DVJN01000232">
    <property type="protein sequence ID" value="HIS93796.1"/>
    <property type="molecule type" value="Genomic_DNA"/>
</dbReference>
<feature type="transmembrane region" description="Helical" evidence="1">
    <location>
        <begin position="37"/>
        <end position="55"/>
    </location>
</feature>
<comment type="caution">
    <text evidence="2">The sequence shown here is derived from an EMBL/GenBank/DDBJ whole genome shotgun (WGS) entry which is preliminary data.</text>
</comment>
<reference evidence="2" key="2">
    <citation type="journal article" date="2021" name="PeerJ">
        <title>Extensive microbial diversity within the chicken gut microbiome revealed by metagenomics and culture.</title>
        <authorList>
            <person name="Gilroy R."/>
            <person name="Ravi A."/>
            <person name="Getino M."/>
            <person name="Pursley I."/>
            <person name="Horton D.L."/>
            <person name="Alikhan N.F."/>
            <person name="Baker D."/>
            <person name="Gharbi K."/>
            <person name="Hall N."/>
            <person name="Watson M."/>
            <person name="Adriaenssens E.M."/>
            <person name="Foster-Nyarko E."/>
            <person name="Jarju S."/>
            <person name="Secka A."/>
            <person name="Antonio M."/>
            <person name="Oren A."/>
            <person name="Chaudhuri R.R."/>
            <person name="La Ragione R."/>
            <person name="Hildebrand F."/>
            <person name="Pallen M.J."/>
        </authorList>
    </citation>
    <scope>NUCLEOTIDE SEQUENCE</scope>
    <source>
        <strain evidence="2">13766</strain>
    </source>
</reference>
<keyword evidence="1" id="KW-1133">Transmembrane helix</keyword>
<reference evidence="2" key="1">
    <citation type="submission" date="2020-10" db="EMBL/GenBank/DDBJ databases">
        <authorList>
            <person name="Gilroy R."/>
        </authorList>
    </citation>
    <scope>NUCLEOTIDE SEQUENCE</scope>
    <source>
        <strain evidence="2">13766</strain>
    </source>
</reference>
<keyword evidence="1" id="KW-0472">Membrane</keyword>